<evidence type="ECO:0000313" key="1">
    <source>
        <dbReference type="EMBL" id="MBB2956312.1"/>
    </source>
</evidence>
<evidence type="ECO:0000313" key="2">
    <source>
        <dbReference type="Proteomes" id="UP000545286"/>
    </source>
</evidence>
<dbReference type="AlphaFoldDB" id="A0A7W4YDP5"/>
<keyword evidence="2" id="KW-1185">Reference proteome</keyword>
<gene>
    <name evidence="1" type="ORF">FHX72_000424</name>
</gene>
<dbReference type="Proteomes" id="UP000545286">
    <property type="component" value="Unassembled WGS sequence"/>
</dbReference>
<protein>
    <submittedName>
        <fullName evidence="1">Uncharacterized protein</fullName>
    </submittedName>
</protein>
<reference evidence="1 2" key="1">
    <citation type="submission" date="2020-08" db="EMBL/GenBank/DDBJ databases">
        <title>Sequencing the genomes of 1000 actinobacteria strains.</title>
        <authorList>
            <person name="Klenk H.-P."/>
        </authorList>
    </citation>
    <scope>NUCLEOTIDE SEQUENCE [LARGE SCALE GENOMIC DNA]</scope>
    <source>
        <strain evidence="1 2">DSM 20419</strain>
    </source>
</reference>
<accession>A0A7W4YDP5</accession>
<sequence length="201" mass="20825">MQSGERFKRSTKKGRGAIGALILVLLGFGAAVGVIGCTPQETTPPPTPSPTSVTTTPALPTNEEALAIVEELVPKVLAAEGAFLSGTTDRESFKSLATEALVLKFEEARGEAQSSGYVISGAPTADTFAIQSIQHDPGAVASIISFYACLDRSNYHALNAEGNSVRGPDAATRFAIVGTAVGLEGTFQVEGYEAWPGAYSC</sequence>
<name>A0A7W4YDP5_9MICO</name>
<comment type="caution">
    <text evidence="1">The sequence shown here is derived from an EMBL/GenBank/DDBJ whole genome shotgun (WGS) entry which is preliminary data.</text>
</comment>
<dbReference type="EMBL" id="JACHWJ010000001">
    <property type="protein sequence ID" value="MBB2956312.1"/>
    <property type="molecule type" value="Genomic_DNA"/>
</dbReference>
<dbReference type="RefSeq" id="WP_183622755.1">
    <property type="nucleotide sequence ID" value="NZ_JACHWJ010000001.1"/>
</dbReference>
<organism evidence="1 2">
    <name type="scientific">Pseudoclavibacter helvolus</name>
    <dbReference type="NCBI Taxonomy" id="255205"/>
    <lineage>
        <taxon>Bacteria</taxon>
        <taxon>Bacillati</taxon>
        <taxon>Actinomycetota</taxon>
        <taxon>Actinomycetes</taxon>
        <taxon>Micrococcales</taxon>
        <taxon>Microbacteriaceae</taxon>
        <taxon>Pseudoclavibacter</taxon>
    </lineage>
</organism>
<proteinExistence type="predicted"/>